<evidence type="ECO:0000256" key="1">
    <source>
        <dbReference type="RuleBase" id="RU003884"/>
    </source>
</evidence>
<dbReference type="Proteomes" id="UP000401081">
    <property type="component" value="Unassembled WGS sequence"/>
</dbReference>
<dbReference type="InterPro" id="IPR000015">
    <property type="entry name" value="Fimb_usher"/>
</dbReference>
<sequence>MRSYAPEIRGVAQSNALVTVRQGSNIIYQTTVPPGPFTLQDVYPSGYGSDLEVSVKEADGSVEVFSVPYASVAQLLRPGMTRYALSPVKWTTARCATSRCSIRRPGSTGSTIC</sequence>
<dbReference type="PANTHER" id="PTHR30451">
    <property type="entry name" value="OUTER MEMBRANE USHER PROTEIN"/>
    <property type="match status" value="1"/>
</dbReference>
<keyword evidence="1" id="KW-0813">Transport</keyword>
<dbReference type="AlphaFoldDB" id="A0A485A4T7"/>
<organism evidence="2 3">
    <name type="scientific">Kluyvera cryocrescens</name>
    <name type="common">Kluyvera citrophila</name>
    <dbReference type="NCBI Taxonomy" id="580"/>
    <lineage>
        <taxon>Bacteria</taxon>
        <taxon>Pseudomonadati</taxon>
        <taxon>Pseudomonadota</taxon>
        <taxon>Gammaproteobacteria</taxon>
        <taxon>Enterobacterales</taxon>
        <taxon>Enterobacteriaceae</taxon>
        <taxon>Kluyvera</taxon>
    </lineage>
</organism>
<evidence type="ECO:0000313" key="3">
    <source>
        <dbReference type="Proteomes" id="UP000401081"/>
    </source>
</evidence>
<keyword evidence="3" id="KW-1185">Reference proteome</keyword>
<proteinExistence type="inferred from homology"/>
<dbReference type="Pfam" id="PF00577">
    <property type="entry name" value="Usher"/>
    <property type="match status" value="1"/>
</dbReference>
<dbReference type="PANTHER" id="PTHR30451:SF20">
    <property type="entry name" value="FIMBRIAE USHER"/>
    <property type="match status" value="1"/>
</dbReference>
<keyword evidence="1" id="KW-1029">Fimbrium biogenesis</keyword>
<keyword evidence="1" id="KW-0812">Transmembrane</keyword>
<dbReference type="GO" id="GO:0009279">
    <property type="term" value="C:cell outer membrane"/>
    <property type="evidence" value="ECO:0007669"/>
    <property type="project" value="UniProtKB-SubCell"/>
</dbReference>
<name>A0A485A4T7_KLUCR</name>
<dbReference type="InterPro" id="IPR018030">
    <property type="entry name" value="Fimbrial_membr_usher_CS"/>
</dbReference>
<comment type="similarity">
    <text evidence="1">Belongs to the fimbrial export usher family.</text>
</comment>
<gene>
    <name evidence="2" type="primary">htrE_2</name>
    <name evidence="2" type="ORF">NCTC12993_00248</name>
</gene>
<keyword evidence="2" id="KW-0346">Stress response</keyword>
<keyword evidence="1" id="KW-0472">Membrane</keyword>
<dbReference type="EMBL" id="CAADJD010000002">
    <property type="protein sequence ID" value="VFS55774.1"/>
    <property type="molecule type" value="Genomic_DNA"/>
</dbReference>
<accession>A0A485A4T7</accession>
<dbReference type="GO" id="GO:0015473">
    <property type="term" value="F:fimbrial usher porin activity"/>
    <property type="evidence" value="ECO:0007669"/>
    <property type="project" value="InterPro"/>
</dbReference>
<dbReference type="GO" id="GO:0009297">
    <property type="term" value="P:pilus assembly"/>
    <property type="evidence" value="ECO:0007669"/>
    <property type="project" value="InterPro"/>
</dbReference>
<dbReference type="Gene3D" id="2.60.40.3110">
    <property type="match status" value="1"/>
</dbReference>
<protein>
    <submittedName>
        <fullName evidence="2">Heat shock protein E</fullName>
    </submittedName>
</protein>
<reference evidence="2 3" key="1">
    <citation type="submission" date="2019-03" db="EMBL/GenBank/DDBJ databases">
        <authorList>
            <consortium name="Pathogen Informatics"/>
        </authorList>
    </citation>
    <scope>NUCLEOTIDE SEQUENCE [LARGE SCALE GENOMIC DNA]</scope>
    <source>
        <strain evidence="2 3">NCTC12993</strain>
    </source>
</reference>
<dbReference type="PROSITE" id="PS01151">
    <property type="entry name" value="FIMBRIAL_USHER"/>
    <property type="match status" value="1"/>
</dbReference>
<keyword evidence="1" id="KW-0998">Cell outer membrane</keyword>
<evidence type="ECO:0000313" key="2">
    <source>
        <dbReference type="EMBL" id="VFS55774.1"/>
    </source>
</evidence>
<comment type="subcellular location">
    <subcellularLocation>
        <location evidence="1">Cell outer membrane</location>
        <topology evidence="1">Multi-pass membrane protein</topology>
    </subcellularLocation>
</comment>